<feature type="compositionally biased region" description="Basic and acidic residues" evidence="2">
    <location>
        <begin position="2852"/>
        <end position="2869"/>
    </location>
</feature>
<dbReference type="STRING" id="400727.A0A2T7NTX3"/>
<feature type="region of interest" description="Disordered" evidence="2">
    <location>
        <begin position="331"/>
        <end position="375"/>
    </location>
</feature>
<feature type="coiled-coil region" evidence="1">
    <location>
        <begin position="906"/>
        <end position="933"/>
    </location>
</feature>
<proteinExistence type="predicted"/>
<organism evidence="3 4">
    <name type="scientific">Pomacea canaliculata</name>
    <name type="common">Golden apple snail</name>
    <dbReference type="NCBI Taxonomy" id="400727"/>
    <lineage>
        <taxon>Eukaryota</taxon>
        <taxon>Metazoa</taxon>
        <taxon>Spiralia</taxon>
        <taxon>Lophotrochozoa</taxon>
        <taxon>Mollusca</taxon>
        <taxon>Gastropoda</taxon>
        <taxon>Caenogastropoda</taxon>
        <taxon>Architaenioglossa</taxon>
        <taxon>Ampullarioidea</taxon>
        <taxon>Ampullariidae</taxon>
        <taxon>Pomacea</taxon>
    </lineage>
</organism>
<feature type="compositionally biased region" description="Low complexity" evidence="2">
    <location>
        <begin position="1258"/>
        <end position="1272"/>
    </location>
</feature>
<evidence type="ECO:0000256" key="1">
    <source>
        <dbReference type="SAM" id="Coils"/>
    </source>
</evidence>
<feature type="compositionally biased region" description="Basic and acidic residues" evidence="2">
    <location>
        <begin position="356"/>
        <end position="366"/>
    </location>
</feature>
<protein>
    <recommendedName>
        <fullName evidence="5">Cilia- and flagella-associated protein 54</fullName>
    </recommendedName>
</protein>
<evidence type="ECO:0008006" key="5">
    <source>
        <dbReference type="Google" id="ProtNLM"/>
    </source>
</evidence>
<feature type="region of interest" description="Disordered" evidence="2">
    <location>
        <begin position="3197"/>
        <end position="3219"/>
    </location>
</feature>
<accession>A0A2T7NTX3</accession>
<feature type="region of interest" description="Disordered" evidence="2">
    <location>
        <begin position="1639"/>
        <end position="1660"/>
    </location>
</feature>
<name>A0A2T7NTX3_POMCA</name>
<evidence type="ECO:0000256" key="2">
    <source>
        <dbReference type="SAM" id="MobiDB-lite"/>
    </source>
</evidence>
<dbReference type="Proteomes" id="UP000245119">
    <property type="component" value="Linkage Group LG9"/>
</dbReference>
<feature type="region of interest" description="Disordered" evidence="2">
    <location>
        <begin position="1250"/>
        <end position="1309"/>
    </location>
</feature>
<feature type="region of interest" description="Disordered" evidence="2">
    <location>
        <begin position="696"/>
        <end position="721"/>
    </location>
</feature>
<feature type="compositionally biased region" description="Gly residues" evidence="2">
    <location>
        <begin position="1296"/>
        <end position="1305"/>
    </location>
</feature>
<feature type="region of interest" description="Disordered" evidence="2">
    <location>
        <begin position="2843"/>
        <end position="2869"/>
    </location>
</feature>
<dbReference type="Pfam" id="PF14858">
    <property type="entry name" value="CFAP54_N"/>
    <property type="match status" value="2"/>
</dbReference>
<keyword evidence="1" id="KW-0175">Coiled coil</keyword>
<dbReference type="PANTHER" id="PTHR33487">
    <property type="entry name" value="CILIA- AND FLAGELLA-ASSOCIATED PROTEIN 54"/>
    <property type="match status" value="1"/>
</dbReference>
<sequence>MATLFKSKAAASLNKGHPTTFYSSDKPNPVLQALDQERNKFMSYMRKRNNPDYEVPDGEPWSRPADILFELWNKYEPRLPKPHCKEKMLEMGDFLASIGEYKLALWQCYERCLQHYGPVSVEEICNVDLFQSIFFPGGFEAEDACFTFRALLGKSISMYQVVRLSDPKLQSKQSVDHCVHILHFLRLVMQVLLPRESLCWLLFNGTVHIYNISRHLMSLGHSTKVLEYFLWAAMCMETSVPLMTVKYLSWRATLYTAVCQCYYDCKAGQQAEVFARRALSKLNELSQLESLSNSVETPQREYAFRQATVRMAVMIFKRSVFETRRKPKGLLRPKTRSNLKDAVNESENNVKKGGKKEKGETQDDKQLPITDMPWPRTPTEKMLVDMFEGGSAQFLAILESLSDSNRRILLSSPPTQDNEPEILDVFVELFIAAQEILAGGGGNKATGNKTQMQLGAPPLSAVVLHHSLIDMATRGEDGVPLEAAIRLVKLAYNYELWDTFDALLDPLLEQIKEKNDTELTWEEKSLELLQAMIQLTGSRRLNKRSGNLTNIEDSEEVVEVTSTSAHAFTPFTGANQSGIGQDDLTYLADVLISIVKGPFQQENIEIDMVVDATLYLWSKSKSVFQKFQTGSVDNPRYLHKIDNLQKWMKLLDSVHQALGWTGISSVDPCLTAEVALRLAMVYESFAILETSEDLKKESKTTVSDADNVEGGGEGVGGPSSLLSPSAKQAMVQYLCQARDILALGLENVNNARQAVSLNDGRSIADVSWIKELFPKVFQSDPSQEEEYGSDHPDELASLNSCTQVHSSTKGAAANVLNTVKDLHLEMIMTYHRITIRLAAFTPQVESNKAQSQRKSNLSKVTSKNKDQGRCVETFEDLVARCRCNKLSKALLYMQRASMLGCDNVPSDQQKTLLDNAKKLIQKAQVEEQKTYKENTGIDDRSPVECSVPPPPILLCRTNRTMVFCPAPFQPVSGQKAHNTVAWYRLFGRNAAGSNIKARMNDNFLPGTGDEVTSCGGICELKVSGLTPDECYVFAVAAYAADGTLIGDSIGATTAPILASHPLAYSHNLGLPVSGGREKSQWNVLNRQAVCLSSPVLLRQFLTSIFINVESSIRINGLFCDVLCDQGPLYPRQIKRLKECEKMVVAIELAGWLNEANLALQAVVQCYGLLAPLLYYKIPAIAVIQVLQHCHGVLQEIPPGLLQKRHGHVTESLHHMTACITYHLAKVLRTWGQKQLARNINETGRRLLAMEPEKDLEKGTAASTAGDDGTASTKTAPIKKKISGQGGAGGSPNTAKGAGGGGGGVGGKKEETNLNEELKALEAHMLKVNRAAAGEHELSGTEDPTILHAYIAYLPSKLAYREVTKFKRRSQFLEFFVYAAQKGLSEGEVDEVINWCREIDEWLRRRNESIIGPRMYMSKQADGTITLAGDDPKKFAAAMVEYRGMMQMFFSYELYYYVNSGFDVQTGHHCFLQPIGVTPSMSDTARQAQEQAELKALAILSIHIPDLYHNNIRKRRLRKITQEEMPWRCQMNMVQGLCHFGALLQKLEKREKLLGSSSSKMYKTGFLDPEWFTFETAGTLVVGWEGCPTQHMSRHSMEDEDEKQWESAAANKLALDLATEDRPKTTGIEFAAAAATGAVPPPLYPIPPETEDTPRSYQTDFDDKKAPHPINPESFPLSTQATIEALTKTFAFFKSSVVLAYRGQHWTLLQNGTRALWNCLHTAILRAVTLAPEGQEPGLLTMATLSDLVWHPLYMAADCILDMLFIQETELRQHAMKDKSRKMGPYFESWMGSIEDERGAASLKFEDPLDDLSIVDARWVQRLVLRCLEMLYHQEKWEKLVDVALRFSALSNDRYAEQVVPLLVQAQRRVADRIASVSGSPVPQPHYMELQQRLGHLVSARDYLTAQLRVHFDPARTKLIKPGAQIDPLGHDAYTVEDAYRLSSVPLDTSLNLQTLRDILNNSNYTARALRHSRKMLILYLAGQQNTTDSLSHQPSKVDFVPKKAQPQPTAPPDLSEEEFLSEDDVQSTPIPRSQLGQVIISYENTIKLLLSKKQKGIAAQALQELGNIYYHANDIRAAYRCWAESLDLVLGMTDAIRVWRQETQTAQDVSQLLLERCGLWGCVTGGVLASNIAQYILAADLGLRMECCFLSGYFFKALFRASLPHPSSDRDYALYDVGEGCEVTNLVPGIDFMSDHFRCNGRSLAAALRWVTEELARGRHNLFVLPLLTLYQYFMTFICRDLQRAVDGRILKVRVLTDLGLFSEALTVLLRLLHGERLPHTGDSSFRQVESRRSQMCFSTNLPINDISNLKVLEQVLDKRLPSNLATLFGPHLTCHLSLVQSHLFVALADTIPVLPAMADCAGPWFSLIDEGEDFAGQGAHRFTSGKTPSLEFIKATLLSVADQMVTTISEVICENASHEKAGLAGLSAAELELVVLCRLEQSAVAMQKHHAPLAARILVSGLKLLQNSNIFKPRKPVPPPQRPSSIKGRRVSGGEVRLVSVESNQFQYQNFQSRARLDARLWLNCRLALVHALNAEIRGMGEVKGPENKVLTELADCRHYCIEGLKEAEACGDVEVQAEFLIQEAILNIMEGRSLHNTISFLDNATELLQKVPCLSVTGKDLLSTCIIFRTDLEATSKPDLPSDIPTQHSLQAYLHAQKIILAQMEELGERIEHHKPAGQRQHLSVPVRPMENIYTVQVLRLAQLKLRIGHAMARTLAKDIRSRCMETSPIPQWTDCLVVLSAALELMKVSARREASTEAEILLTMGKVQKMLVYLDNLEPQVAATTLLEAISVSYANDHDLGLIRQAYLELAQIFLYSSGTMTAKEGTFLESSLAADSSDEAKTASSSVTEKKNKTKMTEESSKAKITETEKHNAAWVAIRCAAAAAQALRARSLLIGNTTVTSKKVVTVSSHSMPDFACLDLMSAYVLGEKKKVFKSEIEEELAPLSEAEAKAVESYDDQVNKTRVAAKDLSWLHLLGYQTILQRLVCTATIAASSTCGTGMPHEREEVGNEFDLGFISQAQFYMGQNYNAVRNMLFSGFWCIRLNHLHHYLCATLPAYASDCCAIFPPSSLLTSAQSTGQLPLSPAGTGIKHSKPSDKNVLSSSDNDVVMQWHQPSLGEADPSQPELDPADTRLMLFYAVSCKNNKPQLGTSSGHLWVSMHKVTSLHDRLCILAQQAEIALLDYTKSLKEEPVVSSKETKPKKTQRIKPLSPKMQSDEQIENLLRQCMDDCASLMGLSSEEASMATKEIPFKVSTTNLRNLEQLFDPALGMMLTGTDLVQWLQMLLPAPQ</sequence>
<keyword evidence="4" id="KW-1185">Reference proteome</keyword>
<feature type="region of interest" description="Disordered" evidence="2">
    <location>
        <begin position="3087"/>
        <end position="3108"/>
    </location>
</feature>
<evidence type="ECO:0000313" key="3">
    <source>
        <dbReference type="EMBL" id="PVD24630.1"/>
    </source>
</evidence>
<dbReference type="EMBL" id="PZQS01000009">
    <property type="protein sequence ID" value="PVD24630.1"/>
    <property type="molecule type" value="Genomic_DNA"/>
</dbReference>
<feature type="region of interest" description="Disordered" evidence="2">
    <location>
        <begin position="1999"/>
        <end position="2020"/>
    </location>
</feature>
<dbReference type="InterPro" id="IPR027912">
    <property type="entry name" value="CFAP54"/>
</dbReference>
<dbReference type="OrthoDB" id="2104158at2759"/>
<dbReference type="GO" id="GO:0060271">
    <property type="term" value="P:cilium assembly"/>
    <property type="evidence" value="ECO:0007669"/>
    <property type="project" value="TreeGrafter"/>
</dbReference>
<dbReference type="PANTHER" id="PTHR33487:SF1">
    <property type="entry name" value="CILIA- AND FLAGELLA-ASSOCIATED PROTEIN 54"/>
    <property type="match status" value="1"/>
</dbReference>
<evidence type="ECO:0000313" key="4">
    <source>
        <dbReference type="Proteomes" id="UP000245119"/>
    </source>
</evidence>
<comment type="caution">
    <text evidence="3">The sequence shown here is derived from an EMBL/GenBank/DDBJ whole genome shotgun (WGS) entry which is preliminary data.</text>
</comment>
<reference evidence="3 4" key="1">
    <citation type="submission" date="2018-04" db="EMBL/GenBank/DDBJ databases">
        <title>The genome of golden apple snail Pomacea canaliculata provides insight into stress tolerance and invasive adaptation.</title>
        <authorList>
            <person name="Liu C."/>
            <person name="Liu B."/>
            <person name="Ren Y."/>
            <person name="Zhang Y."/>
            <person name="Wang H."/>
            <person name="Li S."/>
            <person name="Jiang F."/>
            <person name="Yin L."/>
            <person name="Zhang G."/>
            <person name="Qian W."/>
            <person name="Fan W."/>
        </authorList>
    </citation>
    <scope>NUCLEOTIDE SEQUENCE [LARGE SCALE GENOMIC DNA]</scope>
    <source>
        <strain evidence="3">SZHN2017</strain>
        <tissue evidence="3">Muscle</tissue>
    </source>
</reference>
<gene>
    <name evidence="3" type="ORF">C0Q70_15114</name>
</gene>